<dbReference type="RefSeq" id="XP_014383411.1">
    <property type="nucleotide sequence ID" value="XM_014527925.2"/>
</dbReference>
<dbReference type="Proteomes" id="UP000189705">
    <property type="component" value="Unplaced"/>
</dbReference>
<feature type="region of interest" description="Disordered" evidence="1">
    <location>
        <begin position="197"/>
        <end position="216"/>
    </location>
</feature>
<evidence type="ECO:0000313" key="5">
    <source>
        <dbReference type="RefSeq" id="XP_025051955.1"/>
    </source>
</evidence>
<reference evidence="3 4" key="1">
    <citation type="submission" date="2025-04" db="UniProtKB">
        <authorList>
            <consortium name="RefSeq"/>
        </authorList>
    </citation>
    <scope>IDENTIFICATION</scope>
</reference>
<evidence type="ECO:0000313" key="4">
    <source>
        <dbReference type="RefSeq" id="XP_014383411.1"/>
    </source>
</evidence>
<gene>
    <name evidence="3 4 5 6" type="primary">AKAP11</name>
</gene>
<evidence type="ECO:0000313" key="2">
    <source>
        <dbReference type="Proteomes" id="UP000189705"/>
    </source>
</evidence>
<name>A0A1U8E1M6_ALLSI</name>
<proteinExistence type="predicted"/>
<feature type="region of interest" description="Disordered" evidence="1">
    <location>
        <begin position="1849"/>
        <end position="1870"/>
    </location>
</feature>
<protein>
    <submittedName>
        <fullName evidence="3 4">A-kinase anchor protein 11 isoform X1</fullName>
    </submittedName>
</protein>
<dbReference type="GO" id="GO:0008104">
    <property type="term" value="P:intracellular protein localization"/>
    <property type="evidence" value="ECO:0007669"/>
    <property type="project" value="TreeGrafter"/>
</dbReference>
<dbReference type="RefSeq" id="XP_025051956.1">
    <property type="nucleotide sequence ID" value="XM_025196171.1"/>
</dbReference>
<keyword evidence="2" id="KW-1185">Reference proteome</keyword>
<dbReference type="InterPro" id="IPR008382">
    <property type="entry name" value="SPHK1-interactor_AKAP_110"/>
</dbReference>
<evidence type="ECO:0000313" key="3">
    <source>
        <dbReference type="RefSeq" id="XP_014383410.1"/>
    </source>
</evidence>
<feature type="region of interest" description="Disordered" evidence="1">
    <location>
        <begin position="162"/>
        <end position="181"/>
    </location>
</feature>
<evidence type="ECO:0000313" key="6">
    <source>
        <dbReference type="RefSeq" id="XP_025051956.1"/>
    </source>
</evidence>
<accession>A0A1U8E1M6</accession>
<dbReference type="PANTHER" id="PTHR10226">
    <property type="entry name" value="A KINASE ANCHOR PROTEIN"/>
    <property type="match status" value="1"/>
</dbReference>
<dbReference type="GO" id="GO:0005737">
    <property type="term" value="C:cytoplasm"/>
    <property type="evidence" value="ECO:0007669"/>
    <property type="project" value="TreeGrafter"/>
</dbReference>
<dbReference type="STRING" id="38654.A0A1U8E1M6"/>
<dbReference type="PANTHER" id="PTHR10226:SF3">
    <property type="entry name" value="A-KINASE ANCHOR PROTEIN 11"/>
    <property type="match status" value="1"/>
</dbReference>
<dbReference type="eggNOG" id="ENOG502QRN4">
    <property type="taxonomic scope" value="Eukaryota"/>
</dbReference>
<dbReference type="KEGG" id="asn:102387658"/>
<dbReference type="CTD" id="11215"/>
<dbReference type="GeneID" id="102387658"/>
<feature type="region of interest" description="Disordered" evidence="1">
    <location>
        <begin position="420"/>
        <end position="455"/>
    </location>
</feature>
<dbReference type="GO" id="GO:0051018">
    <property type="term" value="F:protein kinase A binding"/>
    <property type="evidence" value="ECO:0007669"/>
    <property type="project" value="TreeGrafter"/>
</dbReference>
<dbReference type="RefSeq" id="XP_014383410.1">
    <property type="nucleotide sequence ID" value="XM_014527924.2"/>
</dbReference>
<evidence type="ECO:0000256" key="1">
    <source>
        <dbReference type="SAM" id="MobiDB-lite"/>
    </source>
</evidence>
<organism evidence="2 3">
    <name type="scientific">Alligator sinensis</name>
    <name type="common">Chinese alligator</name>
    <dbReference type="NCBI Taxonomy" id="38654"/>
    <lineage>
        <taxon>Eukaryota</taxon>
        <taxon>Metazoa</taxon>
        <taxon>Chordata</taxon>
        <taxon>Craniata</taxon>
        <taxon>Vertebrata</taxon>
        <taxon>Euteleostomi</taxon>
        <taxon>Archelosauria</taxon>
        <taxon>Archosauria</taxon>
        <taxon>Crocodylia</taxon>
        <taxon>Alligatoridae</taxon>
        <taxon>Alligatorinae</taxon>
        <taxon>Alligator</taxon>
    </lineage>
</organism>
<sequence length="1973" mass="219354">MDTYTRARSSHTKPRVFVKKSFGEGVPLSVKSLLQSRKELCSLSTEDCLSQKEHNNFIEITFLGFTEESEGHMQELAAVSAELPDILKSLQLCPLNENEVIFLKDTNKPLERPDVPRYQNHLSGVLCVMRLSPSFPRTTVDSIFTLLNKYATGVRYAMEANSVQKHHPETSHTEDDDTNQSVSSIEDDFVTAFEHLDEEEPSKTQNAGISHITPRSHRDAASQTIPSHCLEAIDSKIIFSSFSRKSSAKSSASLINILELKELSSSVKSSVTTSISDPWVQRSFYKPCSSSDQSVNFLHKTLFSSSPVESSESNCSSPSPIIFLDEEGYQKSLKAKLQLPKIPVVKDGIEDSDSEVSEFFDSFDQFDEQEQTLESTCKFIRDPILGNPPQKRKVSHEQLHSTTTTMNPQRFKFDRPILPANVRKPTPRKPESPYSNLFDVPDSPRPVKASGEDSGGLFSPIRSSAFSPLGSCASTECLCRMDLSGDGNNQNYDTLYSAYSDYANNVSFEILGSLFHPQSSPGQIHAENNSNLSRIALGEEKGQPLEFKGKTSVTEQDKKAKSKCKSLMIKDSIQKFATELVEKSFGSAFKDLQKGVSSCTNALCHLAARLTSSVFQMAFYEIGRQRAFSLKERAINGLASLLVSEAITSALKELRYVKKQIITNTVARFAADLAEELVFEGIMEVCQFSYPSSPSAAHYSSFEFEDKVVRSYAKDLSESVIQEAFIELSQVDVTFTTQAAISVSVDNIKYVSAESMLQSTQTSTAFSNCHERSLATLHPVRECGKAYTVQQALFCTSGVVSSIPVPLAGRALCQHQVSSDVYNAKVYTGPVLHGNLKMCKESTQPYFTAKKKEEEVASLRNIYLTPDHSQSTGSCTQFLCNRSDNKQTNSNSGVNNISELTKGPKSINNFSGTMVDMIVNEAYEAITSSRVTKAMEGYTSFLTRKIVEREPHLQCIGDDVPKMMFADHLAKHIVKQSDKSISALSKTNETEVYNGGSQTNTDNSRKEVYSTIKKQESEKQNTVPVIMEQQQMPVNNPSKILVTPAHSTQCCCLSPPKHHAQEQKGYGVPRFSSGVLPPCLPVTVTRHIVEDFTNSRSCSVMSLNKPLKKYDMQNALLVPMAFGQESSLLHTMTFGSEDALQVDDKSSIRDVNICAVPDTPPPTPLVPLQTSSEWNLRKLTKKLKGELAKQFAPATPPSTPYNPAAAGLSETEHDSLGKEEFMLKLMRSLSEEVESSDNEEHSEMLEEKVEHSERTVEYADHLASHIISMATEMAASHLDDKTAEREADKRLQLNVQSKRCAYTTFINIPEETLNSLWNYAGDMAGKVISEAKKMVKSRHCKLLRLKRVSCHVDCLHLRQKDKDCSSKERWGPVVDQWSREVDSSMLSLPQSSSSTGLTSKYPSCESVTDEYADHIIQVLKREGGNSELLMDQYASRLVYRSIKSGLQQAARKIKLKYNRRIFPGRNTEVNGKHELFKISNNDAQKQMRSSIHQCEDQTCERNNNTHRTECTDLLHFSESLAHSITCDVRRKLKMSAVCLPKSLTDSCLYKKSKHDDVTEDLFKTTFSKTFLPFSEKHKLYHSTGSLNENGYSEGIIQAIEQYARKMVDDTLELSLESAVLQAAENKKNEDRCIYTEKLSPFSGTACRCCSMKEHQYCTESSSQCLPGQDPHTSIRQIPNSRLGGVCQKSRVLHLDIPKIHIDTEQKTLFSEKVVTAAIEKAERELSNTSLAADSGIGQDGISFAESLTTEIMTSAMTNIGHAVNMSSVGRDGVHSAESIVSQQMSLSIGEDSTGSWSNLSFEDEHADESSSFLHLSDSCALFSSSPGSNGNSSSWSSLGLEGDIYEENLSFPTSDSDGTEDKEEEPKGTVEGLEDVGKTLLIVNIDMEPSVVDPQLRMALQWLAASEAGVAELHFHDTAMKELMFLSKRLRERDWKVGDLLQAVQKYCEMMEKASDGERGFNKPLFGWLRENV</sequence>
<dbReference type="RefSeq" id="XP_025051955.1">
    <property type="nucleotide sequence ID" value="XM_025196170.1"/>
</dbReference>